<keyword evidence="10 11" id="KW-0807">Transducer</keyword>
<evidence type="ECO:0000256" key="1">
    <source>
        <dbReference type="ARBA" id="ARBA00004651"/>
    </source>
</evidence>
<dbReference type="GO" id="GO:0030425">
    <property type="term" value="C:dendrite"/>
    <property type="evidence" value="ECO:0007669"/>
    <property type="project" value="TreeGrafter"/>
</dbReference>
<feature type="compositionally biased region" description="Polar residues" evidence="12">
    <location>
        <begin position="319"/>
        <end position="332"/>
    </location>
</feature>
<dbReference type="PROSITE" id="PS50262">
    <property type="entry name" value="G_PROTEIN_RECEP_F1_2"/>
    <property type="match status" value="1"/>
</dbReference>
<feature type="transmembrane region" description="Helical" evidence="11">
    <location>
        <begin position="7"/>
        <end position="32"/>
    </location>
</feature>
<evidence type="ECO:0000313" key="15">
    <source>
        <dbReference type="Proteomes" id="UP000018467"/>
    </source>
</evidence>
<keyword evidence="2 11" id="KW-1003">Cell membrane</keyword>
<keyword evidence="6 11" id="KW-0472">Membrane</keyword>
<keyword evidence="15" id="KW-1185">Reference proteome</keyword>
<dbReference type="AlphaFoldDB" id="A0A3B1J2J9"/>
<evidence type="ECO:0000259" key="13">
    <source>
        <dbReference type="PROSITE" id="PS50262"/>
    </source>
</evidence>
<feature type="compositionally biased region" description="Low complexity" evidence="12">
    <location>
        <begin position="309"/>
        <end position="318"/>
    </location>
</feature>
<reference evidence="15" key="2">
    <citation type="journal article" date="2014" name="Nat. Commun.">
        <title>The cavefish genome reveals candidate genes for eye loss.</title>
        <authorList>
            <person name="McGaugh S.E."/>
            <person name="Gross J.B."/>
            <person name="Aken B."/>
            <person name="Blin M."/>
            <person name="Borowsky R."/>
            <person name="Chalopin D."/>
            <person name="Hinaux H."/>
            <person name="Jeffery W.R."/>
            <person name="Keene A."/>
            <person name="Ma L."/>
            <person name="Minx P."/>
            <person name="Murphy D."/>
            <person name="O'Quin K.E."/>
            <person name="Retaux S."/>
            <person name="Rohner N."/>
            <person name="Searle S.M."/>
            <person name="Stahl B.A."/>
            <person name="Tabin C."/>
            <person name="Volff J.N."/>
            <person name="Yoshizawa M."/>
            <person name="Warren W.C."/>
        </authorList>
    </citation>
    <scope>NUCLEOTIDE SEQUENCE [LARGE SCALE GENOMIC DNA]</scope>
    <source>
        <strain evidence="15">female</strain>
    </source>
</reference>
<evidence type="ECO:0000256" key="9">
    <source>
        <dbReference type="ARBA" id="ARBA00023180"/>
    </source>
</evidence>
<keyword evidence="4 11" id="KW-1133">Transmembrane helix</keyword>
<feature type="transmembrane region" description="Helical" evidence="11">
    <location>
        <begin position="255"/>
        <end position="275"/>
    </location>
</feature>
<keyword evidence="5 11" id="KW-0297">G-protein coupled receptor</keyword>
<comment type="subcellular location">
    <subcellularLocation>
        <location evidence="1 11">Cell membrane</location>
        <topology evidence="1 11">Multi-pass membrane protein</topology>
    </subcellularLocation>
</comment>
<dbReference type="SUPFAM" id="SSF81321">
    <property type="entry name" value="Family A G protein-coupled receptor-like"/>
    <property type="match status" value="1"/>
</dbReference>
<evidence type="ECO:0000256" key="2">
    <source>
        <dbReference type="ARBA" id="ARBA00022475"/>
    </source>
</evidence>
<feature type="transmembrane region" description="Helical" evidence="11">
    <location>
        <begin position="44"/>
        <end position="66"/>
    </location>
</feature>
<dbReference type="Ensembl" id="ENSAMXT00000056630.1">
    <property type="protein sequence ID" value="ENSAMXP00000036497.1"/>
    <property type="gene ID" value="ENSAMXG00000038612.1"/>
</dbReference>
<accession>A0A3B1J2J9</accession>
<keyword evidence="7 11" id="KW-1015">Disulfide bond</keyword>
<dbReference type="Proteomes" id="UP000018467">
    <property type="component" value="Unassembled WGS sequence"/>
</dbReference>
<feature type="transmembrane region" description="Helical" evidence="11">
    <location>
        <begin position="119"/>
        <end position="141"/>
    </location>
</feature>
<evidence type="ECO:0000256" key="5">
    <source>
        <dbReference type="ARBA" id="ARBA00023040"/>
    </source>
</evidence>
<evidence type="ECO:0000256" key="3">
    <source>
        <dbReference type="ARBA" id="ARBA00022692"/>
    </source>
</evidence>
<protein>
    <submittedName>
        <fullName evidence="14">Adenosine receptor A1-like</fullName>
    </submittedName>
</protein>
<sequence length="332" mass="36633">MADGGEVVYTALEVIIAVGCCLGNVLVIWAVWTCGALRQPTYCFIVSLAVADCLVGAVAVPLAVLVDGRVEMPFHGCLFISCVVIVLTQASVNSLLAIAVDRSLRVYIPLKYKGRVKLLHSWIIVAVCWGTATALGFTPMFGWNNRESSNSTIVCRFLTVIPMSYMVKFNFLSCLLPPMVIMSALYVYIFCTISRHLRGTMVRTVKPSAYYVKERKLASSLALVLALFALCWLPLHIMNTIEFYSQGGRVPHLAFYVGILLSHANSAVNPVVYAFRIPKIKQVYKTTLKKAFPCQRDLQNDQSRQVTDNNPSSSTNTTAKSFSNPAEQRVTA</sequence>
<dbReference type="GO" id="GO:0005886">
    <property type="term" value="C:plasma membrane"/>
    <property type="evidence" value="ECO:0007669"/>
    <property type="project" value="UniProtKB-SubCell"/>
</dbReference>
<feature type="domain" description="G-protein coupled receptors family 1 profile" evidence="13">
    <location>
        <begin position="23"/>
        <end position="273"/>
    </location>
</feature>
<evidence type="ECO:0000313" key="14">
    <source>
        <dbReference type="Ensembl" id="ENSAMXP00000036497.1"/>
    </source>
</evidence>
<dbReference type="InParanoid" id="A0A3B1J2J9"/>
<name>A0A3B1J2J9_ASTMX</name>
<dbReference type="Bgee" id="ENSAMXG00000038612">
    <property type="expression patterns" value="Expressed in head kidney"/>
</dbReference>
<dbReference type="InterPro" id="IPR017452">
    <property type="entry name" value="GPCR_Rhodpsn_7TM"/>
</dbReference>
<dbReference type="PRINTS" id="PR00237">
    <property type="entry name" value="GPCRRHODOPSN"/>
</dbReference>
<evidence type="ECO:0000256" key="6">
    <source>
        <dbReference type="ARBA" id="ARBA00023136"/>
    </source>
</evidence>
<dbReference type="PRINTS" id="PR00424">
    <property type="entry name" value="ADENOSINER"/>
</dbReference>
<reference evidence="14" key="3">
    <citation type="submission" date="2025-08" db="UniProtKB">
        <authorList>
            <consortium name="Ensembl"/>
        </authorList>
    </citation>
    <scope>IDENTIFICATION</scope>
</reference>
<evidence type="ECO:0000256" key="4">
    <source>
        <dbReference type="ARBA" id="ARBA00022989"/>
    </source>
</evidence>
<reference evidence="14" key="4">
    <citation type="submission" date="2025-09" db="UniProtKB">
        <authorList>
            <consortium name="Ensembl"/>
        </authorList>
    </citation>
    <scope>IDENTIFICATION</scope>
</reference>
<dbReference type="GeneTree" id="ENSGT01030000234555"/>
<evidence type="ECO:0000256" key="11">
    <source>
        <dbReference type="RuleBase" id="RU201114"/>
    </source>
</evidence>
<proteinExistence type="inferred from homology"/>
<evidence type="ECO:0000256" key="12">
    <source>
        <dbReference type="SAM" id="MobiDB-lite"/>
    </source>
</evidence>
<evidence type="ECO:0000256" key="7">
    <source>
        <dbReference type="ARBA" id="ARBA00023157"/>
    </source>
</evidence>
<feature type="transmembrane region" description="Helical" evidence="11">
    <location>
        <begin position="217"/>
        <end position="235"/>
    </location>
</feature>
<dbReference type="PANTHER" id="PTHR24246">
    <property type="entry name" value="OLFACTORY RECEPTOR AND ADENOSINE RECEPTOR"/>
    <property type="match status" value="1"/>
</dbReference>
<dbReference type="GO" id="GO:0045202">
    <property type="term" value="C:synapse"/>
    <property type="evidence" value="ECO:0007669"/>
    <property type="project" value="TreeGrafter"/>
</dbReference>
<feature type="region of interest" description="Disordered" evidence="12">
    <location>
        <begin position="299"/>
        <end position="332"/>
    </location>
</feature>
<reference evidence="15" key="1">
    <citation type="submission" date="2013-03" db="EMBL/GenBank/DDBJ databases">
        <authorList>
            <person name="Jeffery W."/>
            <person name="Warren W."/>
            <person name="Wilson R.K."/>
        </authorList>
    </citation>
    <scope>NUCLEOTIDE SEQUENCE</scope>
    <source>
        <strain evidence="15">female</strain>
    </source>
</reference>
<dbReference type="FunCoup" id="A0A3B1J2J9">
    <property type="interactions" value="1"/>
</dbReference>
<keyword evidence="8 11" id="KW-0675">Receptor</keyword>
<dbReference type="Pfam" id="PF00001">
    <property type="entry name" value="7tm_1"/>
    <property type="match status" value="1"/>
</dbReference>
<feature type="transmembrane region" description="Helical" evidence="11">
    <location>
        <begin position="179"/>
        <end position="197"/>
    </location>
</feature>
<comment type="similarity">
    <text evidence="11">Belongs to the G-protein coupled receptor 1 family.</text>
</comment>
<keyword evidence="3 11" id="KW-0812">Transmembrane</keyword>
<dbReference type="Gene3D" id="1.20.1070.10">
    <property type="entry name" value="Rhodopsin 7-helix transmembrane proteins"/>
    <property type="match status" value="1"/>
</dbReference>
<organism evidence="14 15">
    <name type="scientific">Astyanax mexicanus</name>
    <name type="common">Blind cave fish</name>
    <name type="synonym">Astyanax fasciatus mexicanus</name>
    <dbReference type="NCBI Taxonomy" id="7994"/>
    <lineage>
        <taxon>Eukaryota</taxon>
        <taxon>Metazoa</taxon>
        <taxon>Chordata</taxon>
        <taxon>Craniata</taxon>
        <taxon>Vertebrata</taxon>
        <taxon>Euteleostomi</taxon>
        <taxon>Actinopterygii</taxon>
        <taxon>Neopterygii</taxon>
        <taxon>Teleostei</taxon>
        <taxon>Ostariophysi</taxon>
        <taxon>Characiformes</taxon>
        <taxon>Characoidei</taxon>
        <taxon>Acestrorhamphidae</taxon>
        <taxon>Acestrorhamphinae</taxon>
        <taxon>Astyanax</taxon>
    </lineage>
</organism>
<dbReference type="PROSITE" id="PS00237">
    <property type="entry name" value="G_PROTEIN_RECEP_F1_1"/>
    <property type="match status" value="1"/>
</dbReference>
<dbReference type="GO" id="GO:0001609">
    <property type="term" value="F:G protein-coupled adenosine receptor activity"/>
    <property type="evidence" value="ECO:0007669"/>
    <property type="project" value="UniProtKB-UniRule"/>
</dbReference>
<dbReference type="PANTHER" id="PTHR24246:SF54">
    <property type="entry name" value="ADENOSINE RECEPTOR A1-RELATED"/>
    <property type="match status" value="1"/>
</dbReference>
<dbReference type="InterPro" id="IPR000276">
    <property type="entry name" value="GPCR_Rhodpsn"/>
</dbReference>
<keyword evidence="9 11" id="KW-0325">Glycoprotein</keyword>
<dbReference type="InterPro" id="IPR001634">
    <property type="entry name" value="Adenosn_rcpt"/>
</dbReference>
<evidence type="ECO:0000256" key="8">
    <source>
        <dbReference type="ARBA" id="ARBA00023170"/>
    </source>
</evidence>
<feature type="transmembrane region" description="Helical" evidence="11">
    <location>
        <begin position="78"/>
        <end position="99"/>
    </location>
</feature>
<evidence type="ECO:0000256" key="10">
    <source>
        <dbReference type="ARBA" id="ARBA00023224"/>
    </source>
</evidence>